<keyword evidence="1" id="KW-1133">Transmembrane helix</keyword>
<proteinExistence type="predicted"/>
<keyword evidence="1" id="KW-0472">Membrane</keyword>
<geneLocation type="plasmid" evidence="2 3">
    <name>p6</name>
</geneLocation>
<dbReference type="EMBL" id="CP032336">
    <property type="protein sequence ID" value="QCO07280.1"/>
    <property type="molecule type" value="Genomic_DNA"/>
</dbReference>
<gene>
    <name evidence="2" type="ORF">D3867_35895</name>
</gene>
<sequence>MDRLLAWQIFALGTRATVAPWKGLSDGSGIRLSEGQLSILDGALDEIWADYLSGHPSHPVRIPSNWALVDGAAPNSTDREDWRRGNDAFLWHVAENVLFSLPLDLFMSDQDQRVAILRLVDDLVAWLIDYVNPPFKSQYWNAPQRPYEWCNKFMGFCAQLSGFLSTDEAWEHLVEPFTRFERDKGFAYISDFLQGLIERCLDPAQQVTPDFLALWSRLMDWVLNHPYCNPRWDYDHFGRDVEGCADALILCIFGRCWIGAPFMALPAFTPHVERWVKALGHNKRMFRSLCAFLSTAGWPLVAGVALGWLAAIADQHKSHGKFWGYLDNGEQLALLLDRLLDEHSAWLSKDPSQLAAAVAMADILVEHGVRVGARVQQRLAKLARS</sequence>
<accession>A0A4D8QGE3</accession>
<dbReference type="Proteomes" id="UP000298596">
    <property type="component" value="Plasmid p6"/>
</dbReference>
<evidence type="ECO:0000256" key="1">
    <source>
        <dbReference type="SAM" id="Phobius"/>
    </source>
</evidence>
<feature type="transmembrane region" description="Helical" evidence="1">
    <location>
        <begin position="289"/>
        <end position="311"/>
    </location>
</feature>
<evidence type="ECO:0000313" key="3">
    <source>
        <dbReference type="Proteomes" id="UP000298596"/>
    </source>
</evidence>
<keyword evidence="1" id="KW-0812">Transmembrane</keyword>
<protein>
    <submittedName>
        <fullName evidence="2">Uncharacterized protein</fullName>
    </submittedName>
</protein>
<dbReference type="AlphaFoldDB" id="A0A4D8QGE3"/>
<keyword evidence="2" id="KW-0614">Plasmid</keyword>
<organism evidence="2 3">
    <name type="scientific">Azospirillum brasilense</name>
    <dbReference type="NCBI Taxonomy" id="192"/>
    <lineage>
        <taxon>Bacteria</taxon>
        <taxon>Pseudomonadati</taxon>
        <taxon>Pseudomonadota</taxon>
        <taxon>Alphaproteobacteria</taxon>
        <taxon>Rhodospirillales</taxon>
        <taxon>Azospirillaceae</taxon>
        <taxon>Azospirillum</taxon>
    </lineage>
</organism>
<name>A0A4D8QGE3_AZOBR</name>
<reference evidence="2 3" key="1">
    <citation type="submission" date="2018-09" db="EMBL/GenBank/DDBJ databases">
        <title>Whole genome based analysis of evolution and adaptive divergence in Indian and Brazilian strains of Azospirillum brasilense.</title>
        <authorList>
            <person name="Singh C."/>
            <person name="Tripathi A.K."/>
        </authorList>
    </citation>
    <scope>NUCLEOTIDE SEQUENCE [LARGE SCALE GENOMIC DNA]</scope>
    <source>
        <strain evidence="2 3">MTCC4036</strain>
        <plasmid evidence="2 3">p6</plasmid>
    </source>
</reference>
<evidence type="ECO:0000313" key="2">
    <source>
        <dbReference type="EMBL" id="QCO07280.1"/>
    </source>
</evidence>